<dbReference type="RefSeq" id="WP_197645241.1">
    <property type="nucleotide sequence ID" value="NZ_JAEACP010000013.1"/>
</dbReference>
<feature type="domain" description="Amidase" evidence="2">
    <location>
        <begin position="24"/>
        <end position="442"/>
    </location>
</feature>
<evidence type="ECO:0000313" key="4">
    <source>
        <dbReference type="Proteomes" id="UP001595445"/>
    </source>
</evidence>
<name>A0ABV7DUJ3_9RHOB</name>
<protein>
    <submittedName>
        <fullName evidence="3">Amidase</fullName>
    </submittedName>
</protein>
<comment type="similarity">
    <text evidence="1">Belongs to the amidase family.</text>
</comment>
<dbReference type="NCBIfam" id="NF005687">
    <property type="entry name" value="PRK07487.1"/>
    <property type="match status" value="1"/>
</dbReference>
<dbReference type="Gene3D" id="3.90.1300.10">
    <property type="entry name" value="Amidase signature (AS) domain"/>
    <property type="match status" value="1"/>
</dbReference>
<reference evidence="4" key="1">
    <citation type="journal article" date="2019" name="Int. J. Syst. Evol. Microbiol.">
        <title>The Global Catalogue of Microorganisms (GCM) 10K type strain sequencing project: providing services to taxonomists for standard genome sequencing and annotation.</title>
        <authorList>
            <consortium name="The Broad Institute Genomics Platform"/>
            <consortium name="The Broad Institute Genome Sequencing Center for Infectious Disease"/>
            <person name="Wu L."/>
            <person name="Ma J."/>
        </authorList>
    </citation>
    <scope>NUCLEOTIDE SEQUENCE [LARGE SCALE GENOMIC DNA]</scope>
    <source>
        <strain evidence="4">KCTC 62102</strain>
    </source>
</reference>
<dbReference type="EMBL" id="JBHRSM010000018">
    <property type="protein sequence ID" value="MFC3086446.1"/>
    <property type="molecule type" value="Genomic_DNA"/>
</dbReference>
<organism evidence="3 4">
    <name type="scientific">Tabrizicola soli</name>
    <dbReference type="NCBI Taxonomy" id="2185115"/>
    <lineage>
        <taxon>Bacteria</taxon>
        <taxon>Pseudomonadati</taxon>
        <taxon>Pseudomonadota</taxon>
        <taxon>Alphaproteobacteria</taxon>
        <taxon>Rhodobacterales</taxon>
        <taxon>Paracoccaceae</taxon>
        <taxon>Tabrizicola</taxon>
    </lineage>
</organism>
<proteinExistence type="inferred from homology"/>
<dbReference type="SUPFAM" id="SSF75304">
    <property type="entry name" value="Amidase signature (AS) enzymes"/>
    <property type="match status" value="1"/>
</dbReference>
<evidence type="ECO:0000313" key="3">
    <source>
        <dbReference type="EMBL" id="MFC3086446.1"/>
    </source>
</evidence>
<sequence length="455" mass="47481">MDPATLTATALAALIRSRRLSALEAVQASLARIDRLNPGLNAIVQRMDDAALAQARAIDQRLARGEDPGPLAGVPVTVKVNVDQAGQATTNGLRLQANRLATGDSPPVANLRRAGAVIVGRTNTPAFSLRWFTRNSLHGATRNPAFPGLTPGGSSGGAASAAAAGLGPIAHGTDIAGSIRYPAYACGIHGLRPGLGRVAAFNATGGDRLIGGQLMATSGPLARSAADLRLGLAALSQPDPRDPWWTPATAAPYARRAALALAPDGLATDPALRDALTAAAQTLASHGWEIGTPALPPFREAMELQLTLWLSEFALGGAEAVAREADPDASFVHAEFLKLAPPPTLETFMRALQSRARLARLWRGFFTDWPVLLTPVSGRLPFPDHYDTSSPQAFAEVIEAQMPQIAPPFMGLPGLTVTTGRTATHPLGIQALADRGCEHILLDLADLLAPEIPAT</sequence>
<dbReference type="Pfam" id="PF01425">
    <property type="entry name" value="Amidase"/>
    <property type="match status" value="1"/>
</dbReference>
<keyword evidence="4" id="KW-1185">Reference proteome</keyword>
<comment type="caution">
    <text evidence="3">The sequence shown here is derived from an EMBL/GenBank/DDBJ whole genome shotgun (WGS) entry which is preliminary data.</text>
</comment>
<dbReference type="InterPro" id="IPR023631">
    <property type="entry name" value="Amidase_dom"/>
</dbReference>
<evidence type="ECO:0000256" key="1">
    <source>
        <dbReference type="ARBA" id="ARBA00009199"/>
    </source>
</evidence>
<dbReference type="PANTHER" id="PTHR11895">
    <property type="entry name" value="TRANSAMIDASE"/>
    <property type="match status" value="1"/>
</dbReference>
<dbReference type="Proteomes" id="UP001595445">
    <property type="component" value="Unassembled WGS sequence"/>
</dbReference>
<gene>
    <name evidence="3" type="ORF">ACFOD6_10355</name>
</gene>
<accession>A0ABV7DUJ3</accession>
<dbReference type="PANTHER" id="PTHR11895:SF7">
    <property type="entry name" value="GLUTAMYL-TRNA(GLN) AMIDOTRANSFERASE SUBUNIT A, MITOCHONDRIAL"/>
    <property type="match status" value="1"/>
</dbReference>
<dbReference type="InterPro" id="IPR000120">
    <property type="entry name" value="Amidase"/>
</dbReference>
<evidence type="ECO:0000259" key="2">
    <source>
        <dbReference type="Pfam" id="PF01425"/>
    </source>
</evidence>
<dbReference type="InterPro" id="IPR036928">
    <property type="entry name" value="AS_sf"/>
</dbReference>